<protein>
    <submittedName>
        <fullName evidence="1">29kDa protein from Anisakis simplex</fullName>
    </submittedName>
</protein>
<dbReference type="EMBL" id="HG805832">
    <property type="protein sequence ID" value="CDW52819.1"/>
    <property type="molecule type" value="Genomic_DNA"/>
</dbReference>
<evidence type="ECO:0000313" key="1">
    <source>
        <dbReference type="EMBL" id="CDW52819.1"/>
    </source>
</evidence>
<organism evidence="1 2">
    <name type="scientific">Trichuris trichiura</name>
    <name type="common">Whipworm</name>
    <name type="synonym">Trichocephalus trichiurus</name>
    <dbReference type="NCBI Taxonomy" id="36087"/>
    <lineage>
        <taxon>Eukaryota</taxon>
        <taxon>Metazoa</taxon>
        <taxon>Ecdysozoa</taxon>
        <taxon>Nematoda</taxon>
        <taxon>Enoplea</taxon>
        <taxon>Dorylaimia</taxon>
        <taxon>Trichinellida</taxon>
        <taxon>Trichuridae</taxon>
        <taxon>Trichuris</taxon>
    </lineage>
</organism>
<keyword evidence="2" id="KW-1185">Reference proteome</keyword>
<accession>A0A077YYK6</accession>
<proteinExistence type="predicted"/>
<reference evidence="1" key="2">
    <citation type="submission" date="2014-03" db="EMBL/GenBank/DDBJ databases">
        <title>The whipworm genome and dual-species transcriptomics of an intimate host-pathogen interaction.</title>
        <authorList>
            <person name="Foth B.J."/>
            <person name="Tsai I.J."/>
            <person name="Reid A.J."/>
            <person name="Bancroft A.J."/>
            <person name="Nichol S."/>
            <person name="Tracey A."/>
            <person name="Holroyd N."/>
            <person name="Cotton J.A."/>
            <person name="Stanley E.J."/>
            <person name="Zarowiecki M."/>
            <person name="Liu J.Z."/>
            <person name="Huckvale T."/>
            <person name="Cooper P.J."/>
            <person name="Grencis R.K."/>
            <person name="Berriman M."/>
        </authorList>
    </citation>
    <scope>NUCLEOTIDE SEQUENCE [LARGE SCALE GENOMIC DNA]</scope>
</reference>
<sequence length="476" mass="55495">MPPLSSRYEEQIESRTRWWPTYGSYGFSLRATPRDTYGSYVRDVFTRPRKLYRSVSVSSLSCYRDTDDVVGIKLKKSPSYSSLSPSHALPYDCRVPHRYIEQIRPKQVETENWYLNSYTPYQFRRTMLDLGCCAKLTSCRPSNVMATYPSDHLSYYPYRDSYFGNQRWMNHSYYQRSSLRQSCAYLRDYVHHRLDHDDRSLPYIRESYERPTYNERFLRFFRGGQSTAFVGTPLSLPSNLGSDLKNLKMEYSTHRTFLSFSKFWKQYHITLNGNFVYSADRQSVLWHERRVSLEKFVSCYWWHKAETLPRFPRAFQEEFGAIDVNSAGMYITLLFAVVLTKTKRIYLKNIPRLPFKSDVNFGGKFIGNRQSTNFDYNETSGNANTESELYVQGSSDYLLKDSIADYNKKTSSVEAVFNAQELDSDTMTGNFEIAPTDELISTNGPLLMATNSSVLLSEKKFDLDELETIYTDGSGQ</sequence>
<evidence type="ECO:0000313" key="2">
    <source>
        <dbReference type="Proteomes" id="UP000030665"/>
    </source>
</evidence>
<gene>
    <name evidence="1" type="ORF">TTRE_0000108101</name>
</gene>
<reference evidence="1" key="1">
    <citation type="submission" date="2014-01" db="EMBL/GenBank/DDBJ databases">
        <authorList>
            <person name="Aslett M."/>
        </authorList>
    </citation>
    <scope>NUCLEOTIDE SEQUENCE</scope>
</reference>
<dbReference type="Proteomes" id="UP000030665">
    <property type="component" value="Unassembled WGS sequence"/>
</dbReference>
<name>A0A077YYK6_TRITR</name>
<dbReference type="AlphaFoldDB" id="A0A077YYK6"/>
<dbReference type="OrthoDB" id="5851065at2759"/>